<proteinExistence type="predicted"/>
<sequence length="637" mass="69710">MEAASASRQNENVSIEKIETLLKAKDDTSRFVGLALLKSVLDNSQELRSNEDAVVKLWESIPSKFLDRLIRTGSRKEPKEPKSSPKKESHDMLDLAVYVLHTLCALLPEEKRKSGRLVDRIPQLVSCLLNCPEQTTQPVLETLVSLVSQPEGARALVSIEDVTPLTEIASSQPLALEVLLHAWLNSASAVDRAGLRSTIDKNVGNLVASFKGTDAVTLLDFLAKLLPSLDPEVLPPNPSWIPSLGKFIFNLVISRPTSASRAAFTNLSAALLEAYPLQAPQLLFANETNRDEKPYSYLLVNLMLVDLRSSLPLLLEQLNSPQYPQTARRLSSAFNVISNYIGYLLRSMDAASPSFALSPDHLLKLRRSLSETMSVAVEFLRDRYDASIAGALGLHPDARTADLTSLTWDSKDSTTTVHSDPLILAAIQALAIWLREDDNEMLRKEAAGLCDMFLDLYQHQHPSQTEGRLDFRRPVLVALEGITAENKGVEALLDNNGWKVLSDDLVSILPTADESAASHGIEIVRILLPVVEAETPGPREEWMDLVTKVAAWYYVPPTSGEVGILEEFQVAVLQLVTALVAGTHQGVRRRYVHSVSAVLGVAAQVRERVANAKGGGGVDRELLEGVEDVVGTLGGLR</sequence>
<gene>
    <name evidence="1" type="ORF">B0T16DRAFT_329985</name>
</gene>
<dbReference type="PANTHER" id="PTHR13109">
    <property type="entry name" value="NEUROCHONDRIN"/>
    <property type="match status" value="1"/>
</dbReference>
<comment type="caution">
    <text evidence="1">The sequence shown here is derived from an EMBL/GenBank/DDBJ whole genome shotgun (WGS) entry which is preliminary data.</text>
</comment>
<evidence type="ECO:0000313" key="2">
    <source>
        <dbReference type="Proteomes" id="UP001174936"/>
    </source>
</evidence>
<keyword evidence="2" id="KW-1185">Reference proteome</keyword>
<dbReference type="SUPFAM" id="SSF48371">
    <property type="entry name" value="ARM repeat"/>
    <property type="match status" value="1"/>
</dbReference>
<dbReference type="PANTHER" id="PTHR13109:SF7">
    <property type="entry name" value="NEUROCHONDRIN"/>
    <property type="match status" value="1"/>
</dbReference>
<reference evidence="1" key="1">
    <citation type="submission" date="2023-06" db="EMBL/GenBank/DDBJ databases">
        <title>Genome-scale phylogeny and comparative genomics of the fungal order Sordariales.</title>
        <authorList>
            <consortium name="Lawrence Berkeley National Laboratory"/>
            <person name="Hensen N."/>
            <person name="Bonometti L."/>
            <person name="Westerberg I."/>
            <person name="Brannstrom I.O."/>
            <person name="Guillou S."/>
            <person name="Cros-Aarteil S."/>
            <person name="Calhoun S."/>
            <person name="Haridas S."/>
            <person name="Kuo A."/>
            <person name="Mondo S."/>
            <person name="Pangilinan J."/>
            <person name="Riley R."/>
            <person name="Labutti K."/>
            <person name="Andreopoulos B."/>
            <person name="Lipzen A."/>
            <person name="Chen C."/>
            <person name="Yanf M."/>
            <person name="Daum C."/>
            <person name="Ng V."/>
            <person name="Clum A."/>
            <person name="Steindorff A."/>
            <person name="Ohm R."/>
            <person name="Martin F."/>
            <person name="Silar P."/>
            <person name="Natvig D."/>
            <person name="Lalanne C."/>
            <person name="Gautier V."/>
            <person name="Ament-Velasquez S.L."/>
            <person name="Kruys A."/>
            <person name="Hutchinson M.I."/>
            <person name="Powell A.J."/>
            <person name="Barry K."/>
            <person name="Miller A.N."/>
            <person name="Grigoriev I.V."/>
            <person name="Debuchy R."/>
            <person name="Gladieux P."/>
            <person name="Thoren M.H."/>
            <person name="Johannesson H."/>
        </authorList>
    </citation>
    <scope>NUCLEOTIDE SEQUENCE</scope>
    <source>
        <strain evidence="1">SMH2532-1</strain>
    </source>
</reference>
<evidence type="ECO:0000313" key="1">
    <source>
        <dbReference type="EMBL" id="KAK0646304.1"/>
    </source>
</evidence>
<dbReference type="InterPro" id="IPR008709">
    <property type="entry name" value="Neurochondrin"/>
</dbReference>
<accession>A0AA39Y5B2</accession>
<dbReference type="InterPro" id="IPR016024">
    <property type="entry name" value="ARM-type_fold"/>
</dbReference>
<dbReference type="Pfam" id="PF05536">
    <property type="entry name" value="Neurochondrin"/>
    <property type="match status" value="1"/>
</dbReference>
<organism evidence="1 2">
    <name type="scientific">Cercophora newfieldiana</name>
    <dbReference type="NCBI Taxonomy" id="92897"/>
    <lineage>
        <taxon>Eukaryota</taxon>
        <taxon>Fungi</taxon>
        <taxon>Dikarya</taxon>
        <taxon>Ascomycota</taxon>
        <taxon>Pezizomycotina</taxon>
        <taxon>Sordariomycetes</taxon>
        <taxon>Sordariomycetidae</taxon>
        <taxon>Sordariales</taxon>
        <taxon>Lasiosphaeriaceae</taxon>
        <taxon>Cercophora</taxon>
    </lineage>
</organism>
<name>A0AA39Y5B2_9PEZI</name>
<protein>
    <submittedName>
        <fullName evidence="1">Neurochondrin-domain-containing protein</fullName>
    </submittedName>
</protein>
<dbReference type="Proteomes" id="UP001174936">
    <property type="component" value="Unassembled WGS sequence"/>
</dbReference>
<dbReference type="EMBL" id="JAULSV010000004">
    <property type="protein sequence ID" value="KAK0646304.1"/>
    <property type="molecule type" value="Genomic_DNA"/>
</dbReference>
<dbReference type="AlphaFoldDB" id="A0AA39Y5B2"/>